<reference evidence="1" key="1">
    <citation type="journal article" date="2021" name="PeerJ">
        <title>Extensive microbial diversity within the chicken gut microbiome revealed by metagenomics and culture.</title>
        <authorList>
            <person name="Gilroy R."/>
            <person name="Ravi A."/>
            <person name="Getino M."/>
            <person name="Pursley I."/>
            <person name="Horton D.L."/>
            <person name="Alikhan N.F."/>
            <person name="Baker D."/>
            <person name="Gharbi K."/>
            <person name="Hall N."/>
            <person name="Watson M."/>
            <person name="Adriaenssens E.M."/>
            <person name="Foster-Nyarko E."/>
            <person name="Jarju S."/>
            <person name="Secka A."/>
            <person name="Antonio M."/>
            <person name="Oren A."/>
            <person name="Chaudhuri R.R."/>
            <person name="La Ragione R."/>
            <person name="Hildebrand F."/>
            <person name="Pallen M.J."/>
        </authorList>
    </citation>
    <scope>NUCLEOTIDE SEQUENCE</scope>
    <source>
        <strain evidence="1">2189</strain>
    </source>
</reference>
<evidence type="ECO:0000313" key="2">
    <source>
        <dbReference type="Proteomes" id="UP000886847"/>
    </source>
</evidence>
<dbReference type="Proteomes" id="UP000886847">
    <property type="component" value="Unassembled WGS sequence"/>
</dbReference>
<dbReference type="AlphaFoldDB" id="A0A9D2AV04"/>
<protein>
    <submittedName>
        <fullName evidence="1">Uncharacterized protein</fullName>
    </submittedName>
</protein>
<reference evidence="1" key="2">
    <citation type="submission" date="2021-04" db="EMBL/GenBank/DDBJ databases">
        <authorList>
            <person name="Gilroy R."/>
        </authorList>
    </citation>
    <scope>NUCLEOTIDE SEQUENCE</scope>
    <source>
        <strain evidence="1">2189</strain>
    </source>
</reference>
<proteinExistence type="predicted"/>
<dbReference type="EMBL" id="DXEW01000011">
    <property type="protein sequence ID" value="HIX50124.1"/>
    <property type="molecule type" value="Genomic_DNA"/>
</dbReference>
<comment type="caution">
    <text evidence="1">The sequence shown here is derived from an EMBL/GenBank/DDBJ whole genome shotgun (WGS) entry which is preliminary data.</text>
</comment>
<name>A0A9D2AV04_9FIRM</name>
<accession>A0A9D2AV04</accession>
<sequence length="70" mass="8108">MSRVHKAWRRLYIYANFFIIIEHSGAFVKQFSAKNKKMLDGAAAAAYTKRRRKEVFLLGRHPPAAVRGKM</sequence>
<organism evidence="1 2">
    <name type="scientific">Candidatus Borkfalkia faecavium</name>
    <dbReference type="NCBI Taxonomy" id="2838508"/>
    <lineage>
        <taxon>Bacteria</taxon>
        <taxon>Bacillati</taxon>
        <taxon>Bacillota</taxon>
        <taxon>Clostridia</taxon>
        <taxon>Christensenellales</taxon>
        <taxon>Christensenellaceae</taxon>
        <taxon>Candidatus Borkfalkia</taxon>
    </lineage>
</organism>
<gene>
    <name evidence="1" type="ORF">H9851_02470</name>
</gene>
<evidence type="ECO:0000313" key="1">
    <source>
        <dbReference type="EMBL" id="HIX50124.1"/>
    </source>
</evidence>